<dbReference type="PIRSF" id="PIRSF000460">
    <property type="entry name" value="Pprylas_GlgP"/>
    <property type="match status" value="1"/>
</dbReference>
<dbReference type="InterPro" id="IPR000811">
    <property type="entry name" value="Glyco_trans_35"/>
</dbReference>
<organism evidence="11 12">
    <name type="scientific">Christensenella minuta</name>
    <dbReference type="NCBI Taxonomy" id="626937"/>
    <lineage>
        <taxon>Bacteria</taxon>
        <taxon>Bacillati</taxon>
        <taxon>Bacillota</taxon>
        <taxon>Clostridia</taxon>
        <taxon>Christensenellales</taxon>
        <taxon>Christensenellaceae</taxon>
        <taxon>Christensenella</taxon>
    </lineage>
</organism>
<evidence type="ECO:0000256" key="2">
    <source>
        <dbReference type="ARBA" id="ARBA00001933"/>
    </source>
</evidence>
<evidence type="ECO:0000256" key="7">
    <source>
        <dbReference type="ARBA" id="ARBA00023277"/>
    </source>
</evidence>
<dbReference type="SUPFAM" id="SSF53756">
    <property type="entry name" value="UDP-Glycosyltransferase/glycogen phosphorylase"/>
    <property type="match status" value="1"/>
</dbReference>
<dbReference type="GO" id="GO:0005980">
    <property type="term" value="P:glycogen catabolic process"/>
    <property type="evidence" value="ECO:0007669"/>
    <property type="project" value="TreeGrafter"/>
</dbReference>
<dbReference type="PATRIC" id="fig|626937.4.peg.1984"/>
<protein>
    <recommendedName>
        <fullName evidence="10">Alpha-1,4 glucan phosphorylase</fullName>
        <ecNumber evidence="10">2.4.1.1</ecNumber>
    </recommendedName>
</protein>
<evidence type="ECO:0000256" key="5">
    <source>
        <dbReference type="ARBA" id="ARBA00022679"/>
    </source>
</evidence>
<dbReference type="EMBL" id="LSZW01000063">
    <property type="protein sequence ID" value="KXK64767.1"/>
    <property type="molecule type" value="Genomic_DNA"/>
</dbReference>
<evidence type="ECO:0000256" key="8">
    <source>
        <dbReference type="ARBA" id="ARBA00025174"/>
    </source>
</evidence>
<comment type="caution">
    <text evidence="11">The sequence shown here is derived from an EMBL/GenBank/DDBJ whole genome shotgun (WGS) entry which is preliminary data.</text>
</comment>
<dbReference type="EC" id="2.4.1.1" evidence="10"/>
<dbReference type="InterPro" id="IPR035090">
    <property type="entry name" value="Pyridoxal_P_attach_site"/>
</dbReference>
<dbReference type="GO" id="GO:0030170">
    <property type="term" value="F:pyridoxal phosphate binding"/>
    <property type="evidence" value="ECO:0007669"/>
    <property type="project" value="InterPro"/>
</dbReference>
<evidence type="ECO:0000256" key="3">
    <source>
        <dbReference type="ARBA" id="ARBA00006047"/>
    </source>
</evidence>
<comment type="function">
    <text evidence="8">Phosphorylase is an important allosteric enzyme in carbohydrate metabolism. Enzymes from different sources differ in their regulatory mechanisms and in their natural substrates. However, all known phosphorylases share catalytic and structural properties.</text>
</comment>
<accession>A0A136Q2A9</accession>
<dbReference type="Pfam" id="PF00343">
    <property type="entry name" value="Phosphorylase"/>
    <property type="match status" value="1"/>
</dbReference>
<evidence type="ECO:0000313" key="12">
    <source>
        <dbReference type="Proteomes" id="UP000070366"/>
    </source>
</evidence>
<proteinExistence type="inferred from homology"/>
<evidence type="ECO:0000256" key="6">
    <source>
        <dbReference type="ARBA" id="ARBA00022898"/>
    </source>
</evidence>
<feature type="modified residue" description="N6-(pyridoxal phosphate)lysine" evidence="9">
    <location>
        <position position="673"/>
    </location>
</feature>
<evidence type="ECO:0000256" key="1">
    <source>
        <dbReference type="ARBA" id="ARBA00001275"/>
    </source>
</evidence>
<dbReference type="Proteomes" id="UP000070366">
    <property type="component" value="Unassembled WGS sequence"/>
</dbReference>
<dbReference type="InterPro" id="IPR011833">
    <property type="entry name" value="Glycg_phsphrylas"/>
</dbReference>
<evidence type="ECO:0000313" key="11">
    <source>
        <dbReference type="EMBL" id="KXK64767.1"/>
    </source>
</evidence>
<keyword evidence="4 10" id="KW-0328">Glycosyltransferase</keyword>
<dbReference type="CDD" id="cd04300">
    <property type="entry name" value="GT35_Glycogen_Phosphorylase"/>
    <property type="match status" value="1"/>
</dbReference>
<reference evidence="12" key="1">
    <citation type="submission" date="2016-02" db="EMBL/GenBank/DDBJ databases">
        <authorList>
            <person name="Mitreva M."/>
            <person name="Pepin K.H."/>
            <person name="Mihindukulasuriya K.A."/>
            <person name="Fulton R."/>
            <person name="Fronick C."/>
            <person name="O'Laughlin M."/>
            <person name="Miner T."/>
            <person name="Herter B."/>
            <person name="Rosa B.A."/>
            <person name="Cordes M."/>
            <person name="Tomlinson C."/>
            <person name="Wollam A."/>
            <person name="Palsikar V.B."/>
            <person name="Mardis E.R."/>
            <person name="Wilson R.K."/>
        </authorList>
    </citation>
    <scope>NUCLEOTIDE SEQUENCE [LARGE SCALE GENOMIC DNA]</scope>
    <source>
        <strain evidence="12">DSM 22607</strain>
    </source>
</reference>
<dbReference type="GO" id="GO:0005737">
    <property type="term" value="C:cytoplasm"/>
    <property type="evidence" value="ECO:0007669"/>
    <property type="project" value="TreeGrafter"/>
</dbReference>
<gene>
    <name evidence="11" type="ORF">HMPREF3293_02006</name>
</gene>
<evidence type="ECO:0000256" key="9">
    <source>
        <dbReference type="PIRSR" id="PIRSR000460-1"/>
    </source>
</evidence>
<evidence type="ECO:0000256" key="4">
    <source>
        <dbReference type="ARBA" id="ARBA00022676"/>
    </source>
</evidence>
<sequence length="830" mass="95924">MLPSKILKPNEQEVQAMADNIAKKEEIKTQILGKLKRHFGKTLEEATKDQIYKSCALSIRDVIVEKWTDANKQVLNQGLKRLYYLSAEFLMGRALVNNMINLHLLKDYQEVLSDMGISLDDIEEQERDAGLGNGGLGRLAACFLDSLSTLDLPVTGCSIRYEFGLFRQRILDGEQVEVDDNWLEAGNVWEIPRPEEQVEVRYGGELEEIWTDRGLKINHKNYYSVLAIPYDYPVIGYMSKMPATLRLWSAKAKTGLDMHYFNRGDYARAMQERELAEVISKVLYPEDNHEQGRQLRLKQFYFFTSATMQHMVHKHKANYGDLHTLPNYFTVQINDTHPTLAIPELMRILMDEEGMGWEEAFDICGRMFNYTNHTIMSEALERWEEDMFKELLPRIYEIIKVINDKFCSRLWDVYPGEWDKISKMSIIAYKEIRMANLCIAVCSKVNGVSKLHGEIIKSRTFRDFYVVFPDKFLGITNGITHRRWIAKANQPLTRLLADHIGDGFLKDYKEMDRIADLLDDPKFLDDFMEVKRQNKIRLRDHLKKTQCIEINENTIFDVHAKRLHEYKRQLLKVLHILHLYNLKKENPAVQLEPCTFIFAAKASPGYARAKNIIRLILAVADLVNNDPDTRGVLQVVFIENYSVSEAEIMIPAADISEQISTAGLEASGTGNMKFMMNGAVTLGTMDGANVEIYEAVGEDNIFIFGATEREISRMERYGTYKPGEYYEQNTDLRQALNRLIDGTLPVANDRQFSDLYHSLLFGDMDRADKYYLLYDFASYSQGYERAVSAYQDAARWKRMAATNTAKSGVFSSDRTIHEYNDKIWRLREMT</sequence>
<dbReference type="STRING" id="626937.HMPREF3293_02006"/>
<dbReference type="PROSITE" id="PS00102">
    <property type="entry name" value="PHOSPHORYLASE"/>
    <property type="match status" value="1"/>
</dbReference>
<dbReference type="PANTHER" id="PTHR11468:SF3">
    <property type="entry name" value="GLYCOGEN PHOSPHORYLASE, LIVER FORM"/>
    <property type="match status" value="1"/>
</dbReference>
<evidence type="ECO:0000256" key="10">
    <source>
        <dbReference type="RuleBase" id="RU000587"/>
    </source>
</evidence>
<dbReference type="NCBIfam" id="TIGR02093">
    <property type="entry name" value="P_ylase"/>
    <property type="match status" value="1"/>
</dbReference>
<dbReference type="GO" id="GO:0008184">
    <property type="term" value="F:glycogen phosphorylase activity"/>
    <property type="evidence" value="ECO:0007669"/>
    <property type="project" value="InterPro"/>
</dbReference>
<name>A0A136Q2A9_9FIRM</name>
<dbReference type="FunFam" id="3.40.50.2000:FF:000149">
    <property type="entry name" value="Glycogen phosphorylase, muscle form"/>
    <property type="match status" value="1"/>
</dbReference>
<keyword evidence="12" id="KW-1185">Reference proteome</keyword>
<comment type="catalytic activity">
    <reaction evidence="1 10">
        <text>[(1-&gt;4)-alpha-D-glucosyl](n) + phosphate = [(1-&gt;4)-alpha-D-glucosyl](n-1) + alpha-D-glucose 1-phosphate</text>
        <dbReference type="Rhea" id="RHEA:41732"/>
        <dbReference type="Rhea" id="RHEA-COMP:9584"/>
        <dbReference type="Rhea" id="RHEA-COMP:9586"/>
        <dbReference type="ChEBI" id="CHEBI:15444"/>
        <dbReference type="ChEBI" id="CHEBI:43474"/>
        <dbReference type="ChEBI" id="CHEBI:58601"/>
        <dbReference type="EC" id="2.4.1.1"/>
    </reaction>
</comment>
<comment type="cofactor">
    <cofactor evidence="2 10">
        <name>pyridoxal 5'-phosphate</name>
        <dbReference type="ChEBI" id="CHEBI:597326"/>
    </cofactor>
</comment>
<keyword evidence="5 10" id="KW-0808">Transferase</keyword>
<dbReference type="AlphaFoldDB" id="A0A136Q2A9"/>
<keyword evidence="6 9" id="KW-0663">Pyridoxal phosphate</keyword>
<dbReference type="Gene3D" id="3.40.50.2000">
    <property type="entry name" value="Glycogen Phosphorylase B"/>
    <property type="match status" value="2"/>
</dbReference>
<comment type="similarity">
    <text evidence="3 10">Belongs to the glycogen phosphorylase family.</text>
</comment>
<comment type="function">
    <text evidence="10">Allosteric enzyme that catalyzes the rate-limiting step in glycogen catabolism, the phosphorolytic cleavage of glycogen to produce glucose-1-phosphate, and plays a central role in maintaining cellular and organismal glucose homeostasis.</text>
</comment>
<dbReference type="PANTHER" id="PTHR11468">
    <property type="entry name" value="GLYCOGEN PHOSPHORYLASE"/>
    <property type="match status" value="1"/>
</dbReference>
<keyword evidence="7 10" id="KW-0119">Carbohydrate metabolism</keyword>